<sequence length="146" mass="17333">KGRLPTNEDTTKSRLSSEQKSIQPRRSRFHFVASTMKKIILLHLMFKFNPAEYKNNIRKKIDESLINNHDKDQFKEEIIYLSTIETKLDSDQFNSDSKGIINAKIFFCSKYKQTYDNLHSIHHYYQISAFTTELVSNLFFIPKLYE</sequence>
<comment type="caution">
    <text evidence="2">The sequence shown here is derived from an EMBL/GenBank/DDBJ whole genome shotgun (WGS) entry which is preliminary data.</text>
</comment>
<keyword evidence="3" id="KW-1185">Reference proteome</keyword>
<dbReference type="EMBL" id="CAJVQB010042380">
    <property type="protein sequence ID" value="CAG8830356.1"/>
    <property type="molecule type" value="Genomic_DNA"/>
</dbReference>
<feature type="non-terminal residue" evidence="2">
    <location>
        <position position="1"/>
    </location>
</feature>
<organism evidence="2 3">
    <name type="scientific">Gigaspora margarita</name>
    <dbReference type="NCBI Taxonomy" id="4874"/>
    <lineage>
        <taxon>Eukaryota</taxon>
        <taxon>Fungi</taxon>
        <taxon>Fungi incertae sedis</taxon>
        <taxon>Mucoromycota</taxon>
        <taxon>Glomeromycotina</taxon>
        <taxon>Glomeromycetes</taxon>
        <taxon>Diversisporales</taxon>
        <taxon>Gigasporaceae</taxon>
        <taxon>Gigaspora</taxon>
    </lineage>
</organism>
<evidence type="ECO:0000313" key="3">
    <source>
        <dbReference type="Proteomes" id="UP000789901"/>
    </source>
</evidence>
<proteinExistence type="predicted"/>
<evidence type="ECO:0000313" key="2">
    <source>
        <dbReference type="EMBL" id="CAG8830356.1"/>
    </source>
</evidence>
<protein>
    <submittedName>
        <fullName evidence="2">17819_t:CDS:1</fullName>
    </submittedName>
</protein>
<dbReference type="Proteomes" id="UP000789901">
    <property type="component" value="Unassembled WGS sequence"/>
</dbReference>
<gene>
    <name evidence="2" type="ORF">GMARGA_LOCUS30288</name>
</gene>
<feature type="region of interest" description="Disordered" evidence="1">
    <location>
        <begin position="1"/>
        <end position="22"/>
    </location>
</feature>
<accession>A0ABN7WF78</accession>
<name>A0ABN7WF78_GIGMA</name>
<evidence type="ECO:0000256" key="1">
    <source>
        <dbReference type="SAM" id="MobiDB-lite"/>
    </source>
</evidence>
<reference evidence="2 3" key="1">
    <citation type="submission" date="2021-06" db="EMBL/GenBank/DDBJ databases">
        <authorList>
            <person name="Kallberg Y."/>
            <person name="Tangrot J."/>
            <person name="Rosling A."/>
        </authorList>
    </citation>
    <scope>NUCLEOTIDE SEQUENCE [LARGE SCALE GENOMIC DNA]</scope>
    <source>
        <strain evidence="2 3">120-4 pot B 10/14</strain>
    </source>
</reference>